<dbReference type="PRINTS" id="PR00702">
    <property type="entry name" value="ACRIFLAVINRP"/>
</dbReference>
<proteinExistence type="predicted"/>
<keyword evidence="7 8" id="KW-0472">Membrane</keyword>
<evidence type="ECO:0000256" key="1">
    <source>
        <dbReference type="ARBA" id="ARBA00004429"/>
    </source>
</evidence>
<keyword evidence="6 8" id="KW-1133">Transmembrane helix</keyword>
<accession>A0A077B2A5</accession>
<feature type="transmembrane region" description="Helical" evidence="8">
    <location>
        <begin position="335"/>
        <end position="354"/>
    </location>
</feature>
<dbReference type="Gene3D" id="3.30.70.1320">
    <property type="entry name" value="Multidrug efflux transporter AcrB pore domain like"/>
    <property type="match status" value="1"/>
</dbReference>
<evidence type="ECO:0000256" key="2">
    <source>
        <dbReference type="ARBA" id="ARBA00022448"/>
    </source>
</evidence>
<dbReference type="PANTHER" id="PTHR32063">
    <property type="match status" value="1"/>
</dbReference>
<evidence type="ECO:0000256" key="6">
    <source>
        <dbReference type="ARBA" id="ARBA00022989"/>
    </source>
</evidence>
<dbReference type="KEGG" id="paca:ID47_10850"/>
<dbReference type="eggNOG" id="COG0841">
    <property type="taxonomic scope" value="Bacteria"/>
</dbReference>
<dbReference type="InterPro" id="IPR027463">
    <property type="entry name" value="AcrB_DN_DC_subdom"/>
</dbReference>
<feature type="transmembrane region" description="Helical" evidence="8">
    <location>
        <begin position="528"/>
        <end position="548"/>
    </location>
</feature>
<evidence type="ECO:0000256" key="7">
    <source>
        <dbReference type="ARBA" id="ARBA00023136"/>
    </source>
</evidence>
<evidence type="ECO:0000256" key="4">
    <source>
        <dbReference type="ARBA" id="ARBA00022519"/>
    </source>
</evidence>
<dbReference type="SUPFAM" id="SSF82693">
    <property type="entry name" value="Multidrug efflux transporter AcrB pore domain, PN1, PN2, PC1 and PC2 subdomains"/>
    <property type="match status" value="3"/>
</dbReference>
<dbReference type="STRING" id="91604.ID47_10850"/>
<dbReference type="Gene3D" id="3.30.70.1430">
    <property type="entry name" value="Multidrug efflux transporter AcrB pore domain"/>
    <property type="match status" value="2"/>
</dbReference>
<feature type="transmembrane region" description="Helical" evidence="8">
    <location>
        <begin position="952"/>
        <end position="977"/>
    </location>
</feature>
<dbReference type="PANTHER" id="PTHR32063:SF21">
    <property type="entry name" value="MULTIDRUG RESISTANCE PROTEIN MDTB"/>
    <property type="match status" value="1"/>
</dbReference>
<evidence type="ECO:0000313" key="10">
    <source>
        <dbReference type="Proteomes" id="UP000028926"/>
    </source>
</evidence>
<feature type="transmembrane region" description="Helical" evidence="8">
    <location>
        <begin position="880"/>
        <end position="900"/>
    </location>
</feature>
<dbReference type="FunFam" id="1.20.1640.10:FF:000001">
    <property type="entry name" value="Efflux pump membrane transporter"/>
    <property type="match status" value="1"/>
</dbReference>
<feature type="transmembrane region" description="Helical" evidence="8">
    <location>
        <begin position="983"/>
        <end position="1009"/>
    </location>
</feature>
<feature type="transmembrane region" description="Helical" evidence="8">
    <location>
        <begin position="464"/>
        <end position="487"/>
    </location>
</feature>
<dbReference type="FunFam" id="3.30.70.1430:FF:000001">
    <property type="entry name" value="Efflux pump membrane transporter"/>
    <property type="match status" value="1"/>
</dbReference>
<sequence>MNVSEFCIRRPVFTTLLMLSFLVLGIAGHQKLAISALPNVDFPTIQVTATLPGASPASMAATVATPLEREFATIAGIDNMTSTSVTGSTSITLQFRLDRSIDGAALDVQTAIASAQAYLPVEMTTPPKLRKVNPADQPIFFIAVSSDVIPMTQLSEYADTLMGQRISMLNGVSQVNIYGQQKRAIRVRINPELLAGRNLTLADIAKSVQDSTSITPPGVIMGKEQTYNVEIVDQPALADQFNSMIISHTASGGNVKLSDIGEAVEGAEDDRSEGYSDGRSVVTLAIQRQPGSNTVEVVDAIKQLLPKFSEIVPASVQLTPLFDRSVSIRDSIHDVQVTIFIAIVLVILVIFLFLRQMSATLIPALALPFSLIATFGGMAALGYSLNNVSLLAMALSVGYVVDDAIVMLENIIRYREKGLSAQEAALVGAKEIGFTILSITFSLIAVFIPILFMSGIIGRLFQEFAVTISLAILISGVVSLTLTPMLCQYMSFKEGGKSYKWTAWFQRFFEKTQGMYARTLYTVLGYRFIALVVAFATMVLTILLLVYAPKGFFPLEDNGLILAQTEANQDISFEAMVATQTKLAKVIEQNPLVSKLTSRVGGRAGSINQGVLVIGLKPQKERPKMPEVLRLLRQDIAKVPGINAYMQPVQNINVGGRLSKGLYQYTLQGIDYNELNQWAEKLMTEISKIDGVIELSTDQQLGSLQISVEMLRDKAEFQGITYADLRKELYYAFGTAQVGTIYTQSNNFKVILEVSKSYQKSIDDLKDLYARTASGKLIEIDSIANLKTEPAPLSINHQGQLPAVTLSFNLKEGASLGTVTDQIKAIEKRMVLPATIIPSFQGTAQVFQSSMAGMGWLLILSILVMYIILGMLYENFIHPITILSGLPSAVIGAILAVLMMGMNLDMIAFIGIIMLIGIVKKNGIMMVDFAITAQREGMSAEKAIYEACLVRFRPIMMTTLSALLGVLPIAFAMGAGAELRQPLGIAVVGGLFTSQILTLYITPVIYLYLNRFVRNI</sequence>
<organism evidence="9 10">
    <name type="scientific">Candidatus Odyssella acanthamoebae</name>
    <dbReference type="NCBI Taxonomy" id="91604"/>
    <lineage>
        <taxon>Bacteria</taxon>
        <taxon>Pseudomonadati</taxon>
        <taxon>Pseudomonadota</taxon>
        <taxon>Alphaproteobacteria</taxon>
        <taxon>Holosporales</taxon>
        <taxon>Candidatus Paracaedibacteraceae</taxon>
        <taxon>Candidatus Odyssella</taxon>
    </lineage>
</organism>
<dbReference type="Proteomes" id="UP000028926">
    <property type="component" value="Chromosome"/>
</dbReference>
<gene>
    <name evidence="9" type="ORF">ID47_10850</name>
</gene>
<feature type="transmembrane region" description="Helical" evidence="8">
    <location>
        <begin position="906"/>
        <end position="931"/>
    </location>
</feature>
<dbReference type="SUPFAM" id="SSF82714">
    <property type="entry name" value="Multidrug efflux transporter AcrB TolC docking domain, DN and DC subdomains"/>
    <property type="match status" value="2"/>
</dbReference>
<dbReference type="GO" id="GO:0042910">
    <property type="term" value="F:xenobiotic transmembrane transporter activity"/>
    <property type="evidence" value="ECO:0007669"/>
    <property type="project" value="TreeGrafter"/>
</dbReference>
<keyword evidence="3" id="KW-1003">Cell membrane</keyword>
<dbReference type="Gene3D" id="3.30.70.1440">
    <property type="entry name" value="Multidrug efflux transporter AcrB pore domain"/>
    <property type="match status" value="1"/>
</dbReference>
<dbReference type="SUPFAM" id="SSF82866">
    <property type="entry name" value="Multidrug efflux transporter AcrB transmembrane domain"/>
    <property type="match status" value="2"/>
</dbReference>
<feature type="transmembrane region" description="Helical" evidence="8">
    <location>
        <begin position="390"/>
        <end position="412"/>
    </location>
</feature>
<dbReference type="Gene3D" id="1.20.1640.10">
    <property type="entry name" value="Multidrug efflux transporter AcrB transmembrane domain"/>
    <property type="match status" value="2"/>
</dbReference>
<comment type="subcellular location">
    <subcellularLocation>
        <location evidence="1">Cell inner membrane</location>
        <topology evidence="1">Multi-pass membrane protein</topology>
    </subcellularLocation>
</comment>
<dbReference type="EMBL" id="CP008941">
    <property type="protein sequence ID" value="AIK97115.1"/>
    <property type="molecule type" value="Genomic_DNA"/>
</dbReference>
<keyword evidence="4" id="KW-0997">Cell inner membrane</keyword>
<protein>
    <submittedName>
        <fullName evidence="9">Acriflavine resistance protein B</fullName>
    </submittedName>
</protein>
<dbReference type="GO" id="GO:0005886">
    <property type="term" value="C:plasma membrane"/>
    <property type="evidence" value="ECO:0007669"/>
    <property type="project" value="UniProtKB-SubCell"/>
</dbReference>
<dbReference type="AlphaFoldDB" id="A0A077B2A5"/>
<reference evidence="9 10" key="1">
    <citation type="submission" date="2014-07" db="EMBL/GenBank/DDBJ databases">
        <title>Comparative genomic insights into amoeba endosymbionts belonging to the families of Holosporaceae and Candidatus Midichloriaceae within Rickettsiales.</title>
        <authorList>
            <person name="Wang Z."/>
            <person name="Wu M."/>
        </authorList>
    </citation>
    <scope>NUCLEOTIDE SEQUENCE [LARGE SCALE GENOMIC DNA]</scope>
    <source>
        <strain evidence="9">PRA3</strain>
    </source>
</reference>
<keyword evidence="5 8" id="KW-0812">Transmembrane</keyword>
<feature type="transmembrane region" description="Helical" evidence="8">
    <location>
        <begin position="432"/>
        <end position="458"/>
    </location>
</feature>
<feature type="transmembrane region" description="Helical" evidence="8">
    <location>
        <begin position="361"/>
        <end position="384"/>
    </location>
</feature>
<feature type="transmembrane region" description="Helical" evidence="8">
    <location>
        <begin position="853"/>
        <end position="873"/>
    </location>
</feature>
<evidence type="ECO:0000313" key="9">
    <source>
        <dbReference type="EMBL" id="AIK97115.1"/>
    </source>
</evidence>
<evidence type="ECO:0000256" key="8">
    <source>
        <dbReference type="SAM" id="Phobius"/>
    </source>
</evidence>
<dbReference type="Gene3D" id="3.30.2090.10">
    <property type="entry name" value="Multidrug efflux transporter AcrB TolC docking domain, DN and DC subdomains"/>
    <property type="match status" value="2"/>
</dbReference>
<evidence type="ECO:0000256" key="3">
    <source>
        <dbReference type="ARBA" id="ARBA00022475"/>
    </source>
</evidence>
<name>A0A077B2A5_9PROT</name>
<keyword evidence="2" id="KW-0813">Transport</keyword>
<dbReference type="RefSeq" id="WP_038466228.1">
    <property type="nucleotide sequence ID" value="NZ_CP008941.1"/>
</dbReference>
<dbReference type="Pfam" id="PF00873">
    <property type="entry name" value="ACR_tran"/>
    <property type="match status" value="1"/>
</dbReference>
<dbReference type="InterPro" id="IPR001036">
    <property type="entry name" value="Acrflvin-R"/>
</dbReference>
<evidence type="ECO:0000256" key="5">
    <source>
        <dbReference type="ARBA" id="ARBA00022692"/>
    </source>
</evidence>
<dbReference type="HOGENOM" id="CLU_002755_1_2_5"/>
<keyword evidence="10" id="KW-1185">Reference proteome</keyword>
<dbReference type="OrthoDB" id="9807350at2"/>